<dbReference type="Gene3D" id="1.10.357.10">
    <property type="entry name" value="Tetracycline Repressor, domain 2"/>
    <property type="match status" value="1"/>
</dbReference>
<evidence type="ECO:0000256" key="4">
    <source>
        <dbReference type="PROSITE-ProRule" id="PRU00335"/>
    </source>
</evidence>
<evidence type="ECO:0000313" key="6">
    <source>
        <dbReference type="EMBL" id="RXW32612.1"/>
    </source>
</evidence>
<reference evidence="6 7" key="1">
    <citation type="submission" date="2018-01" db="EMBL/GenBank/DDBJ databases">
        <title>Lactibacter flavus gen. nov., sp. nov., a novel bacterium of the family Propionibacteriaceae isolated from raw milk and dairy products.</title>
        <authorList>
            <person name="Wenning M."/>
            <person name="Breitenwieser F."/>
            <person name="Huptas C."/>
            <person name="von Neubeck M."/>
            <person name="Busse H.-J."/>
            <person name="Scherer S."/>
        </authorList>
    </citation>
    <scope>NUCLEOTIDE SEQUENCE [LARGE SCALE GENOMIC DNA]</scope>
    <source>
        <strain evidence="6 7">VG341</strain>
    </source>
</reference>
<dbReference type="OrthoDB" id="9816296at2"/>
<dbReference type="Pfam" id="PF17937">
    <property type="entry name" value="TetR_C_28"/>
    <property type="match status" value="1"/>
</dbReference>
<dbReference type="SUPFAM" id="SSF46689">
    <property type="entry name" value="Homeodomain-like"/>
    <property type="match status" value="1"/>
</dbReference>
<keyword evidence="1" id="KW-0805">Transcription regulation</keyword>
<name>A0A4Q2EJ04_9ACTN</name>
<dbReference type="GO" id="GO:0003700">
    <property type="term" value="F:DNA-binding transcription factor activity"/>
    <property type="evidence" value="ECO:0007669"/>
    <property type="project" value="TreeGrafter"/>
</dbReference>
<dbReference type="AlphaFoldDB" id="A0A4Q2EJ04"/>
<accession>A0A4Q2EJ04</accession>
<evidence type="ECO:0000259" key="5">
    <source>
        <dbReference type="PROSITE" id="PS50977"/>
    </source>
</evidence>
<dbReference type="PROSITE" id="PS50977">
    <property type="entry name" value="HTH_TETR_2"/>
    <property type="match status" value="1"/>
</dbReference>
<evidence type="ECO:0000256" key="1">
    <source>
        <dbReference type="ARBA" id="ARBA00023015"/>
    </source>
</evidence>
<dbReference type="PANTHER" id="PTHR30055">
    <property type="entry name" value="HTH-TYPE TRANSCRIPTIONAL REGULATOR RUTR"/>
    <property type="match status" value="1"/>
</dbReference>
<evidence type="ECO:0000256" key="3">
    <source>
        <dbReference type="ARBA" id="ARBA00023163"/>
    </source>
</evidence>
<dbReference type="InterPro" id="IPR041479">
    <property type="entry name" value="TetR_CgmR_C"/>
</dbReference>
<dbReference type="InterPro" id="IPR001647">
    <property type="entry name" value="HTH_TetR"/>
</dbReference>
<protein>
    <submittedName>
        <fullName evidence="6">TetR family transcriptional regulator</fullName>
    </submittedName>
</protein>
<evidence type="ECO:0000256" key="2">
    <source>
        <dbReference type="ARBA" id="ARBA00023125"/>
    </source>
</evidence>
<dbReference type="GO" id="GO:0000976">
    <property type="term" value="F:transcription cis-regulatory region binding"/>
    <property type="evidence" value="ECO:0007669"/>
    <property type="project" value="TreeGrafter"/>
</dbReference>
<sequence length="183" mass="19920">MTPMSARDRILDAFEALLTTEGERAATLDAVAASAEVSKGGLLYHFPNREALVAGLLERLRALADLDVVAMAAAPQGPSLYYVSSSRNVDSPFDRSLIAVARLGWEKHPEASATLRDIQRRWLALIRDEVRDEGVTQAIMLMGDGIYYNAVFGGDVFEDPSDPLASLLQVVRRMVESSPGRTA</sequence>
<gene>
    <name evidence="6" type="ORF">C1706_05495</name>
</gene>
<feature type="domain" description="HTH tetR-type" evidence="5">
    <location>
        <begin position="4"/>
        <end position="64"/>
    </location>
</feature>
<dbReference type="Proteomes" id="UP000290624">
    <property type="component" value="Unassembled WGS sequence"/>
</dbReference>
<keyword evidence="3" id="KW-0804">Transcription</keyword>
<evidence type="ECO:0000313" key="7">
    <source>
        <dbReference type="Proteomes" id="UP000290624"/>
    </source>
</evidence>
<organism evidence="6 7">
    <name type="scientific">Propioniciclava flava</name>
    <dbReference type="NCBI Taxonomy" id="2072026"/>
    <lineage>
        <taxon>Bacteria</taxon>
        <taxon>Bacillati</taxon>
        <taxon>Actinomycetota</taxon>
        <taxon>Actinomycetes</taxon>
        <taxon>Propionibacteriales</taxon>
        <taxon>Propionibacteriaceae</taxon>
        <taxon>Propioniciclava</taxon>
    </lineage>
</organism>
<dbReference type="Pfam" id="PF00440">
    <property type="entry name" value="TetR_N"/>
    <property type="match status" value="1"/>
</dbReference>
<keyword evidence="2 4" id="KW-0238">DNA-binding</keyword>
<feature type="DNA-binding region" description="H-T-H motif" evidence="4">
    <location>
        <begin position="27"/>
        <end position="46"/>
    </location>
</feature>
<dbReference type="PANTHER" id="PTHR30055:SF234">
    <property type="entry name" value="HTH-TYPE TRANSCRIPTIONAL REGULATOR BETI"/>
    <property type="match status" value="1"/>
</dbReference>
<keyword evidence="7" id="KW-1185">Reference proteome</keyword>
<dbReference type="InterPro" id="IPR009057">
    <property type="entry name" value="Homeodomain-like_sf"/>
</dbReference>
<comment type="caution">
    <text evidence="6">The sequence shown here is derived from an EMBL/GenBank/DDBJ whole genome shotgun (WGS) entry which is preliminary data.</text>
</comment>
<dbReference type="InterPro" id="IPR050109">
    <property type="entry name" value="HTH-type_TetR-like_transc_reg"/>
</dbReference>
<dbReference type="PRINTS" id="PR00455">
    <property type="entry name" value="HTHTETR"/>
</dbReference>
<proteinExistence type="predicted"/>
<dbReference type="EMBL" id="PPCV01000003">
    <property type="protein sequence ID" value="RXW32612.1"/>
    <property type="molecule type" value="Genomic_DNA"/>
</dbReference>